<dbReference type="PANTHER" id="PTHR13274">
    <property type="entry name" value="MITOCHONDRIAL RIBOSOMAL PROTEIN S25"/>
    <property type="match status" value="1"/>
</dbReference>
<name>A0A9P8SM73_9HYPO</name>
<keyword evidence="3" id="KW-0496">Mitochondrion</keyword>
<dbReference type="SMART" id="SM00916">
    <property type="entry name" value="L51_S25_CI-B8"/>
    <property type="match status" value="1"/>
</dbReference>
<feature type="compositionally biased region" description="Low complexity" evidence="6">
    <location>
        <begin position="95"/>
        <end position="108"/>
    </location>
</feature>
<feature type="coiled-coil region" evidence="5">
    <location>
        <begin position="163"/>
        <end position="197"/>
    </location>
</feature>
<feature type="region of interest" description="Disordered" evidence="6">
    <location>
        <begin position="91"/>
        <end position="116"/>
    </location>
</feature>
<evidence type="ECO:0000256" key="2">
    <source>
        <dbReference type="ARBA" id="ARBA00022980"/>
    </source>
</evidence>
<dbReference type="AlphaFoldDB" id="A0A9P8SM73"/>
<dbReference type="SUPFAM" id="SSF52833">
    <property type="entry name" value="Thioredoxin-like"/>
    <property type="match status" value="1"/>
</dbReference>
<organism evidence="8 9">
    <name type="scientific">Hirsutella rhossiliensis</name>
    <dbReference type="NCBI Taxonomy" id="111463"/>
    <lineage>
        <taxon>Eukaryota</taxon>
        <taxon>Fungi</taxon>
        <taxon>Dikarya</taxon>
        <taxon>Ascomycota</taxon>
        <taxon>Pezizomycotina</taxon>
        <taxon>Sordariomycetes</taxon>
        <taxon>Hypocreomycetidae</taxon>
        <taxon>Hypocreales</taxon>
        <taxon>Ophiocordycipitaceae</taxon>
        <taxon>Hirsutella</taxon>
    </lineage>
</organism>
<dbReference type="InterPro" id="IPR040049">
    <property type="entry name" value="Ribosomal_mS25/mL61"/>
</dbReference>
<dbReference type="OrthoDB" id="1696305at2759"/>
<dbReference type="Proteomes" id="UP000824596">
    <property type="component" value="Unassembled WGS sequence"/>
</dbReference>
<comment type="subcellular location">
    <subcellularLocation>
        <location evidence="1">Mitochondrion</location>
    </subcellularLocation>
</comment>
<gene>
    <name evidence="8" type="ORF">HRG_02448</name>
</gene>
<dbReference type="Pfam" id="PF05047">
    <property type="entry name" value="L51_S25_CI-B8"/>
    <property type="match status" value="1"/>
</dbReference>
<proteinExistence type="predicted"/>
<keyword evidence="2 8" id="KW-0689">Ribosomal protein</keyword>
<evidence type="ECO:0000259" key="7">
    <source>
        <dbReference type="SMART" id="SM00916"/>
    </source>
</evidence>
<comment type="caution">
    <text evidence="8">The sequence shown here is derived from an EMBL/GenBank/DDBJ whole genome shotgun (WGS) entry which is preliminary data.</text>
</comment>
<dbReference type="InterPro" id="IPR036249">
    <property type="entry name" value="Thioredoxin-like_sf"/>
</dbReference>
<accession>A0A9P8SM73</accession>
<keyword evidence="5" id="KW-0175">Coiled coil</keyword>
<protein>
    <submittedName>
        <fullName evidence="8">Mitochondrial ribosomal protein</fullName>
    </submittedName>
</protein>
<evidence type="ECO:0000256" key="5">
    <source>
        <dbReference type="SAM" id="Coils"/>
    </source>
</evidence>
<evidence type="ECO:0000313" key="9">
    <source>
        <dbReference type="Proteomes" id="UP000824596"/>
    </source>
</evidence>
<evidence type="ECO:0000313" key="8">
    <source>
        <dbReference type="EMBL" id="KAH0967039.1"/>
    </source>
</evidence>
<keyword evidence="4" id="KW-0687">Ribonucleoprotein</keyword>
<dbReference type="GO" id="GO:0005840">
    <property type="term" value="C:ribosome"/>
    <property type="evidence" value="ECO:0007669"/>
    <property type="project" value="UniProtKB-KW"/>
</dbReference>
<dbReference type="GO" id="GO:0005739">
    <property type="term" value="C:mitochondrion"/>
    <property type="evidence" value="ECO:0007669"/>
    <property type="project" value="UniProtKB-SubCell"/>
</dbReference>
<feature type="domain" description="Ribosomal protein/NADH dehydrogenase" evidence="7">
    <location>
        <begin position="40"/>
        <end position="148"/>
    </location>
</feature>
<evidence type="ECO:0000256" key="1">
    <source>
        <dbReference type="ARBA" id="ARBA00004173"/>
    </source>
</evidence>
<dbReference type="GO" id="GO:1990904">
    <property type="term" value="C:ribonucleoprotein complex"/>
    <property type="evidence" value="ECO:0007669"/>
    <property type="project" value="UniProtKB-KW"/>
</dbReference>
<dbReference type="GeneID" id="68351577"/>
<keyword evidence="9" id="KW-1185">Reference proteome</keyword>
<dbReference type="RefSeq" id="XP_044724552.1">
    <property type="nucleotide sequence ID" value="XM_044860919.1"/>
</dbReference>
<dbReference type="PANTHER" id="PTHR13274:SF2">
    <property type="entry name" value="SMALL RIBOSOMAL SUBUNIT PROTEIN MS25"/>
    <property type="match status" value="1"/>
</dbReference>
<dbReference type="GO" id="GO:0003735">
    <property type="term" value="F:structural constituent of ribosome"/>
    <property type="evidence" value="ECO:0007669"/>
    <property type="project" value="InterPro"/>
</dbReference>
<dbReference type="EMBL" id="JAIZPD010000002">
    <property type="protein sequence ID" value="KAH0967039.1"/>
    <property type="molecule type" value="Genomic_DNA"/>
</dbReference>
<evidence type="ECO:0000256" key="3">
    <source>
        <dbReference type="ARBA" id="ARBA00023128"/>
    </source>
</evidence>
<reference evidence="8" key="1">
    <citation type="submission" date="2021-09" db="EMBL/GenBank/DDBJ databases">
        <title>A high-quality genome of the endoparasitic fungus Hirsutella rhossiliensis with a comparison of Hirsutella genomes reveals transposable elements contributing to genome size variation.</title>
        <authorList>
            <person name="Lin R."/>
            <person name="Jiao Y."/>
            <person name="Sun X."/>
            <person name="Ling J."/>
            <person name="Xie B."/>
            <person name="Cheng X."/>
        </authorList>
    </citation>
    <scope>NUCLEOTIDE SEQUENCE</scope>
    <source>
        <strain evidence="8">HR02</strain>
    </source>
</reference>
<sequence>MRSLGERLNLLRELINLRCGPGAAILPPEVTRIHMDFALKFNGGHMGPRKFWRECLPRLKFHNPAIPMIINRHDQNQNRPVMTIYMRDNAKPLSDDAAPPQAIQPPSSRTNLSKALPAGPDERIVQIDMTKRMSTEILQFFIAETRAQALPTTKEDIAELQAIEAHKKQAAVDREQMRQLRAEMKKEQEMLKRARAAGGMGEEEDA</sequence>
<dbReference type="InterPro" id="IPR007741">
    <property type="entry name" value="Ribosomal_mL43/mS25/NADH_DH"/>
</dbReference>
<evidence type="ECO:0000256" key="6">
    <source>
        <dbReference type="SAM" id="MobiDB-lite"/>
    </source>
</evidence>
<evidence type="ECO:0000256" key="4">
    <source>
        <dbReference type="ARBA" id="ARBA00023274"/>
    </source>
</evidence>